<accession>A0A238YWF1</accession>
<name>A0A238YWF1_9RHOB</name>
<evidence type="ECO:0000313" key="2">
    <source>
        <dbReference type="Proteomes" id="UP000198417"/>
    </source>
</evidence>
<dbReference type="PANTHER" id="PTHR37943">
    <property type="entry name" value="PROTEIN VES"/>
    <property type="match status" value="1"/>
</dbReference>
<reference evidence="1 2" key="1">
    <citation type="submission" date="2017-06" db="EMBL/GenBank/DDBJ databases">
        <authorList>
            <person name="Kim H.J."/>
            <person name="Triplett B.A."/>
        </authorList>
    </citation>
    <scope>NUCLEOTIDE SEQUENCE [LARGE SCALE GENOMIC DNA]</scope>
    <source>
        <strain evidence="1 2">DSM 29052</strain>
    </source>
</reference>
<proteinExistence type="predicted"/>
<dbReference type="SUPFAM" id="SSF51182">
    <property type="entry name" value="RmlC-like cupins"/>
    <property type="match status" value="1"/>
</dbReference>
<dbReference type="PANTHER" id="PTHR37943:SF1">
    <property type="entry name" value="PROTEIN VES"/>
    <property type="match status" value="1"/>
</dbReference>
<dbReference type="OrthoDB" id="9800082at2"/>
<sequence length="179" mass="18972">MKIWRAADRVSAPWKNGAGTMSVILTSPEGSGWDTLDWRVSTALITRSAAFSHFPGLERVFSPFQGGAVTLRLPGMEQHIGPGDAPFAFSGDADCFCTHDGPKTQVLNLQTRAPYRAVVGYDASILGAAAVARYLFALEPVAEMGLEAGDLAAVTGTEVRAGKALYVAIRKQDLAVSSD</sequence>
<dbReference type="InterPro" id="IPR014710">
    <property type="entry name" value="RmlC-like_jellyroll"/>
</dbReference>
<dbReference type="RefSeq" id="WP_089273019.1">
    <property type="nucleotide sequence ID" value="NZ_FZNN01000021.1"/>
</dbReference>
<dbReference type="Proteomes" id="UP000198417">
    <property type="component" value="Unassembled WGS sequence"/>
</dbReference>
<dbReference type="Gene3D" id="2.60.120.10">
    <property type="entry name" value="Jelly Rolls"/>
    <property type="match status" value="1"/>
</dbReference>
<evidence type="ECO:0000313" key="1">
    <source>
        <dbReference type="EMBL" id="SNR75626.1"/>
    </source>
</evidence>
<protein>
    <submittedName>
        <fullName evidence="1">HutD protein</fullName>
    </submittedName>
</protein>
<dbReference type="AlphaFoldDB" id="A0A238YWF1"/>
<dbReference type="InterPro" id="IPR011051">
    <property type="entry name" value="RmlC_Cupin_sf"/>
</dbReference>
<keyword evidence="2" id="KW-1185">Reference proteome</keyword>
<dbReference type="Pfam" id="PF05962">
    <property type="entry name" value="HutD"/>
    <property type="match status" value="1"/>
</dbReference>
<dbReference type="InterPro" id="IPR010282">
    <property type="entry name" value="Uncharacterised_HutD/Ves"/>
</dbReference>
<gene>
    <name evidence="1" type="ORF">SAMN06265370_12112</name>
</gene>
<dbReference type="EMBL" id="FZNN01000021">
    <property type="protein sequence ID" value="SNR75626.1"/>
    <property type="molecule type" value="Genomic_DNA"/>
</dbReference>
<organism evidence="1 2">
    <name type="scientific">Puniceibacterium sediminis</name>
    <dbReference type="NCBI Taxonomy" id="1608407"/>
    <lineage>
        <taxon>Bacteria</taxon>
        <taxon>Pseudomonadati</taxon>
        <taxon>Pseudomonadota</taxon>
        <taxon>Alphaproteobacteria</taxon>
        <taxon>Rhodobacterales</taxon>
        <taxon>Paracoccaceae</taxon>
        <taxon>Puniceibacterium</taxon>
    </lineage>
</organism>